<reference evidence="1 2" key="1">
    <citation type="submission" date="2015-02" db="EMBL/GenBank/DDBJ databases">
        <authorList>
            <person name="Ju K.-S."/>
            <person name="Doroghazi J.R."/>
            <person name="Metcalf W."/>
        </authorList>
    </citation>
    <scope>NUCLEOTIDE SEQUENCE [LARGE SCALE GENOMIC DNA]</scope>
    <source>
        <strain evidence="1 2">ATCC 31215</strain>
    </source>
</reference>
<protein>
    <recommendedName>
        <fullName evidence="3">DUF1365 domain-containing protein</fullName>
    </recommendedName>
</protein>
<dbReference type="PANTHER" id="PTHR33973">
    <property type="entry name" value="OS07G0153300 PROTEIN"/>
    <property type="match status" value="1"/>
</dbReference>
<evidence type="ECO:0008006" key="3">
    <source>
        <dbReference type="Google" id="ProtNLM"/>
    </source>
</evidence>
<dbReference type="Proteomes" id="UP000033699">
    <property type="component" value="Unassembled WGS sequence"/>
</dbReference>
<dbReference type="PANTHER" id="PTHR33973:SF4">
    <property type="entry name" value="OS07G0153300 PROTEIN"/>
    <property type="match status" value="1"/>
</dbReference>
<organism evidence="1 2">
    <name type="scientific">Streptomyces rubellomurinus (strain ATCC 31215)</name>
    <dbReference type="NCBI Taxonomy" id="359131"/>
    <lineage>
        <taxon>Bacteria</taxon>
        <taxon>Bacillati</taxon>
        <taxon>Actinomycetota</taxon>
        <taxon>Actinomycetes</taxon>
        <taxon>Kitasatosporales</taxon>
        <taxon>Streptomycetaceae</taxon>
        <taxon>Streptomyces</taxon>
    </lineage>
</organism>
<dbReference type="EMBL" id="JZKH01000149">
    <property type="protein sequence ID" value="KJS58030.1"/>
    <property type="molecule type" value="Genomic_DNA"/>
</dbReference>
<dbReference type="Pfam" id="PF07103">
    <property type="entry name" value="DUF1365"/>
    <property type="match status" value="1"/>
</dbReference>
<dbReference type="RefSeq" id="WP_045705133.1">
    <property type="nucleotide sequence ID" value="NZ_JZKH01000149.1"/>
</dbReference>
<name>A0A0F2T6T5_STRR3</name>
<gene>
    <name evidence="1" type="ORF">VM95_35885</name>
</gene>
<dbReference type="PATRIC" id="fig|359131.3.peg.1787"/>
<dbReference type="AlphaFoldDB" id="A0A0F2T6T5"/>
<sequence length="253" mass="28428">MTDPLPGPWGAALYECRITHVRTTPLRHAFQHRTYLWLVDLDRLPRLPALLRPLARFRAVDHPGEPGLTTRQNLDRYLAGQGVDLAGGQVLMLAQARSLGHVFNPLTVYWCHDPGGRPVCTIAEVRNTYGSHHRYLLHPDPRGRAEVAKEFYVSPFFPVDGHYRMTLPPPGARLDLTIHLERATGRAFTATVHGTRRPANPTQLLRAAVTHPCSTLAVTLHIRLQGIRLLMRGLPVHPRPRSCRAHDEKVPLS</sequence>
<evidence type="ECO:0000313" key="1">
    <source>
        <dbReference type="EMBL" id="KJS58030.1"/>
    </source>
</evidence>
<dbReference type="OrthoDB" id="9778801at2"/>
<evidence type="ECO:0000313" key="2">
    <source>
        <dbReference type="Proteomes" id="UP000033699"/>
    </source>
</evidence>
<comment type="caution">
    <text evidence="1">The sequence shown here is derived from an EMBL/GenBank/DDBJ whole genome shotgun (WGS) entry which is preliminary data.</text>
</comment>
<proteinExistence type="predicted"/>
<keyword evidence="2" id="KW-1185">Reference proteome</keyword>
<accession>A0A0F2T6T5</accession>
<dbReference type="InterPro" id="IPR010775">
    <property type="entry name" value="DUF1365"/>
</dbReference>